<dbReference type="InterPro" id="IPR039422">
    <property type="entry name" value="MarR/SlyA-like"/>
</dbReference>
<dbReference type="InterPro" id="IPR036388">
    <property type="entry name" value="WH-like_DNA-bd_sf"/>
</dbReference>
<dbReference type="SMART" id="SM00347">
    <property type="entry name" value="HTH_MARR"/>
    <property type="match status" value="1"/>
</dbReference>
<dbReference type="Gene3D" id="1.10.10.10">
    <property type="entry name" value="Winged helix-like DNA-binding domain superfamily/Winged helix DNA-binding domain"/>
    <property type="match status" value="1"/>
</dbReference>
<accession>A0ABZ1ID81</accession>
<evidence type="ECO:0000259" key="1">
    <source>
        <dbReference type="PROSITE" id="PS50995"/>
    </source>
</evidence>
<dbReference type="EMBL" id="CP142149">
    <property type="protein sequence ID" value="WSE31598.1"/>
    <property type="molecule type" value="Genomic_DNA"/>
</dbReference>
<evidence type="ECO:0000313" key="2">
    <source>
        <dbReference type="EMBL" id="WSE31598.1"/>
    </source>
</evidence>
<dbReference type="InterPro" id="IPR036390">
    <property type="entry name" value="WH_DNA-bd_sf"/>
</dbReference>
<gene>
    <name evidence="2" type="ORF">VSH64_05680</name>
</gene>
<evidence type="ECO:0000313" key="3">
    <source>
        <dbReference type="Proteomes" id="UP001330812"/>
    </source>
</evidence>
<dbReference type="Pfam" id="PF12802">
    <property type="entry name" value="MarR_2"/>
    <property type="match status" value="1"/>
</dbReference>
<dbReference type="PANTHER" id="PTHR33164:SF99">
    <property type="entry name" value="MARR FAMILY REGULATORY PROTEIN"/>
    <property type="match status" value="1"/>
</dbReference>
<protein>
    <submittedName>
        <fullName evidence="2">MarR family transcriptional regulator</fullName>
    </submittedName>
</protein>
<dbReference type="SUPFAM" id="SSF46785">
    <property type="entry name" value="Winged helix' DNA-binding domain"/>
    <property type="match status" value="1"/>
</dbReference>
<dbReference type="PANTHER" id="PTHR33164">
    <property type="entry name" value="TRANSCRIPTIONAL REGULATOR, MARR FAMILY"/>
    <property type="match status" value="1"/>
</dbReference>
<dbReference type="Proteomes" id="UP001330812">
    <property type="component" value="Chromosome"/>
</dbReference>
<name>A0ABZ1ID81_9PSEU</name>
<keyword evidence="3" id="KW-1185">Reference proteome</keyword>
<proteinExistence type="predicted"/>
<dbReference type="InterPro" id="IPR000835">
    <property type="entry name" value="HTH_MarR-typ"/>
</dbReference>
<reference evidence="2 3" key="1">
    <citation type="journal article" date="2015" name="Int. J. Syst. Evol. Microbiol.">
        <title>Amycolatopsis rhabdoformis sp. nov., an actinomycete isolated from a tropical forest soil.</title>
        <authorList>
            <person name="Souza W.R."/>
            <person name="Silva R.E."/>
            <person name="Goodfellow M."/>
            <person name="Busarakam K."/>
            <person name="Figueiro F.S."/>
            <person name="Ferreira D."/>
            <person name="Rodrigues-Filho E."/>
            <person name="Moraes L.A.B."/>
            <person name="Zucchi T.D."/>
        </authorList>
    </citation>
    <scope>NUCLEOTIDE SEQUENCE [LARGE SCALE GENOMIC DNA]</scope>
    <source>
        <strain evidence="2 3">NCIMB 14900</strain>
    </source>
</reference>
<organism evidence="2 3">
    <name type="scientific">Amycolatopsis rhabdoformis</name>
    <dbReference type="NCBI Taxonomy" id="1448059"/>
    <lineage>
        <taxon>Bacteria</taxon>
        <taxon>Bacillati</taxon>
        <taxon>Actinomycetota</taxon>
        <taxon>Actinomycetes</taxon>
        <taxon>Pseudonocardiales</taxon>
        <taxon>Pseudonocardiaceae</taxon>
        <taxon>Amycolatopsis</taxon>
    </lineage>
</organism>
<dbReference type="PROSITE" id="PS50995">
    <property type="entry name" value="HTH_MARR_2"/>
    <property type="match status" value="1"/>
</dbReference>
<dbReference type="RefSeq" id="WP_326834405.1">
    <property type="nucleotide sequence ID" value="NZ_CP142149.1"/>
</dbReference>
<feature type="domain" description="HTH marR-type" evidence="1">
    <location>
        <begin position="15"/>
        <end position="151"/>
    </location>
</feature>
<sequence length="162" mass="18325">MSPKRKDGPWLDTRQQRAWLAYIRVQLRLSYEINRQLQTDSDLSMPDYDVLTALANTPGEVMQMTALANQLGWERSRTGHHVRRMATRGLVDARTSSTDRRATEVVLTAQGRELLEKAAPGHVELVRDLFFDGLSPELLAPLTEAMENIYANILERGTLPPP</sequence>